<reference evidence="4 5" key="1">
    <citation type="submission" date="2016-07" db="EMBL/GenBank/DDBJ databases">
        <title>Pervasive Adenine N6-methylation of Active Genes in Fungi.</title>
        <authorList>
            <consortium name="DOE Joint Genome Institute"/>
            <person name="Mondo S.J."/>
            <person name="Dannebaum R.O."/>
            <person name="Kuo R.C."/>
            <person name="Labutti K."/>
            <person name="Haridas S."/>
            <person name="Kuo A."/>
            <person name="Salamov A."/>
            <person name="Ahrendt S.R."/>
            <person name="Lipzen A."/>
            <person name="Sullivan W."/>
            <person name="Andreopoulos W.B."/>
            <person name="Clum A."/>
            <person name="Lindquist E."/>
            <person name="Daum C."/>
            <person name="Ramamoorthy G.K."/>
            <person name="Gryganskyi A."/>
            <person name="Culley D."/>
            <person name="Magnuson J.K."/>
            <person name="James T.Y."/>
            <person name="O'Malley M.A."/>
            <person name="Stajich J.E."/>
            <person name="Spatafora J.W."/>
            <person name="Visel A."/>
            <person name="Grigoriev I.V."/>
        </authorList>
    </citation>
    <scope>NUCLEOTIDE SEQUENCE [LARGE SCALE GENOMIC DNA]</scope>
    <source>
        <strain evidence="4 5">68-887.2</strain>
    </source>
</reference>
<gene>
    <name evidence="4" type="ORF">BCR39DRAFT_506093</name>
</gene>
<dbReference type="AlphaFoldDB" id="A0A1Y2B1G1"/>
<dbReference type="InParanoid" id="A0A1Y2B1G1"/>
<dbReference type="PANTHER" id="PTHR37534:SF20">
    <property type="entry name" value="PRO1A C6 ZINK-FINGER PROTEIN"/>
    <property type="match status" value="1"/>
</dbReference>
<proteinExistence type="predicted"/>
<keyword evidence="5" id="KW-1185">Reference proteome</keyword>
<evidence type="ECO:0000256" key="1">
    <source>
        <dbReference type="ARBA" id="ARBA00004123"/>
    </source>
</evidence>
<dbReference type="STRING" id="71784.A0A1Y2B1G1"/>
<dbReference type="OrthoDB" id="5419315at2759"/>
<comment type="caution">
    <text evidence="4">The sequence shown here is derived from an EMBL/GenBank/DDBJ whole genome shotgun (WGS) entry which is preliminary data.</text>
</comment>
<evidence type="ECO:0000256" key="3">
    <source>
        <dbReference type="SAM" id="MobiDB-lite"/>
    </source>
</evidence>
<organism evidence="4 5">
    <name type="scientific">Naematelia encephala</name>
    <dbReference type="NCBI Taxonomy" id="71784"/>
    <lineage>
        <taxon>Eukaryota</taxon>
        <taxon>Fungi</taxon>
        <taxon>Dikarya</taxon>
        <taxon>Basidiomycota</taxon>
        <taxon>Agaricomycotina</taxon>
        <taxon>Tremellomycetes</taxon>
        <taxon>Tremellales</taxon>
        <taxon>Naemateliaceae</taxon>
        <taxon>Naematelia</taxon>
    </lineage>
</organism>
<dbReference type="Proteomes" id="UP000193986">
    <property type="component" value="Unassembled WGS sequence"/>
</dbReference>
<dbReference type="EMBL" id="MCFC01000035">
    <property type="protein sequence ID" value="ORY27915.1"/>
    <property type="molecule type" value="Genomic_DNA"/>
</dbReference>
<name>A0A1Y2B1G1_9TREE</name>
<sequence length="522" mass="58625">MPSFFYPAKSKSGFGRDRDEDDVDDLGDGPPRVKFTRSRCWSKRKLCAYPDISETSISPGHEGGSSIVPSRKRKERAPSGDEQYDHGKKVTSSSVRLLLEHSLTSIVDHQPNINLSKSLLLNRRAGKIPAGGVVLRPSAATPTQTMLAVMETLVSALEPTTPLFEFGPSDWESLEVDPIPNDGRISRFLQNIPFESTPDSGNDKFSKAFPSQLARQLFSFYVTTTSRILITMATHGPNPFLSLTSSIGFFDTSAPENCALRMGMLATSANHYVYVIRSAPEWEIRPDPPILSVLENIGKRFKMAALSNLTIAASNAQYYMNDDIVLATCLTLINRDVMSADTTWQENLDFAVGLINKRGGPQKMLELARSNTRRFLLESLATHEFESIESSRTSWEWESVERQFGFSRPTVDLVSRIATLYSRKRRLGLSLKTDSTSTWRRKVMSGVSDHLVTEATLFLTELDIWGNSLRCLPQHPRVNCGDQIYRYTMMIHLLADSLLPRYWKFPKKIRESPHPSQAFLSS</sequence>
<accession>A0A1Y2B1G1</accession>
<keyword evidence="2" id="KW-0539">Nucleus</keyword>
<feature type="region of interest" description="Disordered" evidence="3">
    <location>
        <begin position="1"/>
        <end position="34"/>
    </location>
</feature>
<dbReference type="GO" id="GO:0005634">
    <property type="term" value="C:nucleus"/>
    <property type="evidence" value="ECO:0007669"/>
    <property type="project" value="UniProtKB-SubCell"/>
</dbReference>
<evidence type="ECO:0000256" key="2">
    <source>
        <dbReference type="ARBA" id="ARBA00023242"/>
    </source>
</evidence>
<feature type="region of interest" description="Disordered" evidence="3">
    <location>
        <begin position="52"/>
        <end position="89"/>
    </location>
</feature>
<comment type="subcellular location">
    <subcellularLocation>
        <location evidence="1">Nucleus</location>
    </subcellularLocation>
</comment>
<dbReference type="Pfam" id="PF11951">
    <property type="entry name" value="Fungal_trans_2"/>
    <property type="match status" value="1"/>
</dbReference>
<evidence type="ECO:0000313" key="5">
    <source>
        <dbReference type="Proteomes" id="UP000193986"/>
    </source>
</evidence>
<protein>
    <submittedName>
        <fullName evidence="4">Uncharacterized protein</fullName>
    </submittedName>
</protein>
<dbReference type="PANTHER" id="PTHR37534">
    <property type="entry name" value="TRANSCRIPTIONAL ACTIVATOR PROTEIN UGA3"/>
    <property type="match status" value="1"/>
</dbReference>
<evidence type="ECO:0000313" key="4">
    <source>
        <dbReference type="EMBL" id="ORY27915.1"/>
    </source>
</evidence>
<feature type="compositionally biased region" description="Basic and acidic residues" evidence="3">
    <location>
        <begin position="76"/>
        <end position="88"/>
    </location>
</feature>
<dbReference type="InterPro" id="IPR021858">
    <property type="entry name" value="Fun_TF"/>
</dbReference>